<reference evidence="1 2" key="1">
    <citation type="submission" date="2019-07" db="EMBL/GenBank/DDBJ databases">
        <title>R&amp;d 2014.</title>
        <authorList>
            <person name="Klenk H.-P."/>
        </authorList>
    </citation>
    <scope>NUCLEOTIDE SEQUENCE [LARGE SCALE GENOMIC DNA]</scope>
    <source>
        <strain evidence="1 2">DSM 43868</strain>
    </source>
</reference>
<gene>
    <name evidence="1" type="ORF">JD77_04333</name>
</gene>
<organism evidence="1 2">
    <name type="scientific">Micromonospora olivasterospora</name>
    <dbReference type="NCBI Taxonomy" id="1880"/>
    <lineage>
        <taxon>Bacteria</taxon>
        <taxon>Bacillati</taxon>
        <taxon>Actinomycetota</taxon>
        <taxon>Actinomycetes</taxon>
        <taxon>Micromonosporales</taxon>
        <taxon>Micromonosporaceae</taxon>
        <taxon>Micromonospora</taxon>
    </lineage>
</organism>
<dbReference type="InterPro" id="IPR011335">
    <property type="entry name" value="Restrct_endonuc-II-like"/>
</dbReference>
<dbReference type="Proteomes" id="UP000319825">
    <property type="component" value="Unassembled WGS sequence"/>
</dbReference>
<dbReference type="Gene3D" id="3.40.960.10">
    <property type="entry name" value="VSR Endonuclease"/>
    <property type="match status" value="1"/>
</dbReference>
<accession>A0A562IFE4</accession>
<evidence type="ECO:0000313" key="1">
    <source>
        <dbReference type="EMBL" id="TWH69324.1"/>
    </source>
</evidence>
<evidence type="ECO:0000313" key="2">
    <source>
        <dbReference type="Proteomes" id="UP000319825"/>
    </source>
</evidence>
<dbReference type="EMBL" id="VLKE01000001">
    <property type="protein sequence ID" value="TWH69324.1"/>
    <property type="molecule type" value="Genomic_DNA"/>
</dbReference>
<dbReference type="OrthoDB" id="3173471at2"/>
<protein>
    <recommendedName>
        <fullName evidence="3">Very-short-patch-repair endonuclease</fullName>
    </recommendedName>
</protein>
<comment type="caution">
    <text evidence="1">The sequence shown here is derived from an EMBL/GenBank/DDBJ whole genome shotgun (WGS) entry which is preliminary data.</text>
</comment>
<dbReference type="RefSeq" id="WP_145775905.1">
    <property type="nucleotide sequence ID" value="NZ_BAAATQ010000298.1"/>
</dbReference>
<proteinExistence type="predicted"/>
<sequence length="300" mass="33426">MAVTPRRPEQLRGRVFRGSQVVARGLLTRSELRSRAWRPLFKDVYVDADVPISHRLRCVAAARCLLPDGIAIAGRSAAALFGAGTVDATGPLDVLVPTGRRFGPVAGLAVHTAALAEGDVRQRDGIPVTTPERTCWDLAQWLGVEEAVALVDCLVRHGLVHPGQLRDRARARVGVRGWKRMLRVAELADGGAESPQESRLRVRLVLAGLPRPVTQFVVERGGRFIARVDLAWPGLKVAVEYDGLWHHDPEQFHRDRQRLNRLLGEEWIVLHLTAKRFREDFDGFLTELRRALSSRTARLP</sequence>
<keyword evidence="2" id="KW-1185">Reference proteome</keyword>
<name>A0A562IFE4_MICOL</name>
<dbReference type="SUPFAM" id="SSF52980">
    <property type="entry name" value="Restriction endonuclease-like"/>
    <property type="match status" value="1"/>
</dbReference>
<evidence type="ECO:0008006" key="3">
    <source>
        <dbReference type="Google" id="ProtNLM"/>
    </source>
</evidence>
<dbReference type="AlphaFoldDB" id="A0A562IFE4"/>